<gene>
    <name evidence="1" type="ORF">E5990_09725</name>
</gene>
<evidence type="ECO:0000313" key="2">
    <source>
        <dbReference type="Proteomes" id="UP000305401"/>
    </source>
</evidence>
<organism evidence="1 2">
    <name type="scientific">Muribaculum caecicola</name>
    <dbReference type="NCBI Taxonomy" id="3038144"/>
    <lineage>
        <taxon>Bacteria</taxon>
        <taxon>Pseudomonadati</taxon>
        <taxon>Bacteroidota</taxon>
        <taxon>Bacteroidia</taxon>
        <taxon>Bacteroidales</taxon>
        <taxon>Muribaculaceae</taxon>
        <taxon>Muribaculum</taxon>
    </lineage>
</organism>
<keyword evidence="2" id="KW-1185">Reference proteome</keyword>
<dbReference type="EMBL" id="SSTG01000161">
    <property type="protein sequence ID" value="THG44335.1"/>
    <property type="molecule type" value="Genomic_DNA"/>
</dbReference>
<protein>
    <submittedName>
        <fullName evidence="1">Uncharacterized protein</fullName>
    </submittedName>
</protein>
<reference evidence="1" key="1">
    <citation type="submission" date="2019-04" db="EMBL/GenBank/DDBJ databases">
        <title>Microbes associate with the intestines of laboratory mice.</title>
        <authorList>
            <person name="Navarre W."/>
            <person name="Wong E."/>
            <person name="Huang K.C."/>
            <person name="Tropini C."/>
            <person name="Ng K."/>
            <person name="Yu B."/>
        </authorList>
    </citation>
    <scope>NUCLEOTIDE SEQUENCE</scope>
    <source>
        <strain evidence="1">NM86_A22</strain>
    </source>
</reference>
<name>A0AC61S379_9BACT</name>
<accession>A0AC61S379</accession>
<comment type="caution">
    <text evidence="1">The sequence shown here is derived from an EMBL/GenBank/DDBJ whole genome shotgun (WGS) entry which is preliminary data.</text>
</comment>
<proteinExistence type="predicted"/>
<dbReference type="Proteomes" id="UP000305401">
    <property type="component" value="Unassembled WGS sequence"/>
</dbReference>
<sequence>MDLKQTLKALLVGFCFGFGLTWLLAIIIPFTMGTNNIGQFLRDCGGDIFSTAIFIAFLMSLFWLIGAASGHKRRKREALEEEMREYFRRQNEVTPKRNSLCYI</sequence>
<evidence type="ECO:0000313" key="1">
    <source>
        <dbReference type="EMBL" id="THG44335.1"/>
    </source>
</evidence>